<feature type="coiled-coil region" evidence="1">
    <location>
        <begin position="27"/>
        <end position="54"/>
    </location>
</feature>
<accession>A0ABZ3ITT7</accession>
<sequence length="55" mass="6391">MKTLSLLKQISQIADELYNGTIDSATKTQLLNRLEKLSVNYMNLRRELHIKNDNT</sequence>
<keyword evidence="3" id="KW-1185">Reference proteome</keyword>
<dbReference type="Proteomes" id="UP000216752">
    <property type="component" value="Chromosome"/>
</dbReference>
<organism evidence="2 3">
    <name type="scientific">Sporomusa silvacetica DSM 10669</name>
    <dbReference type="NCBI Taxonomy" id="1123289"/>
    <lineage>
        <taxon>Bacteria</taxon>
        <taxon>Bacillati</taxon>
        <taxon>Bacillota</taxon>
        <taxon>Negativicutes</taxon>
        <taxon>Selenomonadales</taxon>
        <taxon>Sporomusaceae</taxon>
        <taxon>Sporomusa</taxon>
    </lineage>
</organism>
<proteinExistence type="predicted"/>
<name>A0ABZ3ITT7_9FIRM</name>
<dbReference type="RefSeq" id="WP_169717739.1">
    <property type="nucleotide sequence ID" value="NZ_CP155573.1"/>
</dbReference>
<evidence type="ECO:0000313" key="2">
    <source>
        <dbReference type="EMBL" id="XFO69130.1"/>
    </source>
</evidence>
<gene>
    <name evidence="2" type="ORF">SPSIL_053600</name>
</gene>
<protein>
    <recommendedName>
        <fullName evidence="4">Spo0E like sporulation regulatory protein</fullName>
    </recommendedName>
</protein>
<evidence type="ECO:0000256" key="1">
    <source>
        <dbReference type="SAM" id="Coils"/>
    </source>
</evidence>
<evidence type="ECO:0008006" key="4">
    <source>
        <dbReference type="Google" id="ProtNLM"/>
    </source>
</evidence>
<keyword evidence="1" id="KW-0175">Coiled coil</keyword>
<evidence type="ECO:0000313" key="3">
    <source>
        <dbReference type="Proteomes" id="UP000216752"/>
    </source>
</evidence>
<reference evidence="2" key="1">
    <citation type="submission" date="2024-05" db="EMBL/GenBank/DDBJ databases">
        <title>Isolation and characterization of Sporomusa carbonis sp. nov., a carboxydotrophic hydrogenogen in the genus of Sporomusa isolated from a charcoal burning pile.</title>
        <authorList>
            <person name="Boeer T."/>
            <person name="Rosenbaum F."/>
            <person name="Eysell L."/>
            <person name="Mueller V."/>
            <person name="Daniel R."/>
            <person name="Poehlein A."/>
        </authorList>
    </citation>
    <scope>NUCLEOTIDE SEQUENCE [LARGE SCALE GENOMIC DNA]</scope>
    <source>
        <strain evidence="2">DSM 10669</strain>
    </source>
</reference>
<dbReference type="EMBL" id="CP155573">
    <property type="protein sequence ID" value="XFO69130.1"/>
    <property type="molecule type" value="Genomic_DNA"/>
</dbReference>